<gene>
    <name evidence="1" type="ORF">POT9AD_0775</name>
</gene>
<proteinExistence type="predicted"/>
<organism evidence="1">
    <name type="scientific">Ectopseudomonas oleovorans</name>
    <name type="common">Pseudomonas oleovorans</name>
    <dbReference type="NCBI Taxonomy" id="301"/>
    <lineage>
        <taxon>Bacteria</taxon>
        <taxon>Pseudomonadati</taxon>
        <taxon>Pseudomonadota</taxon>
        <taxon>Gammaproteobacteria</taxon>
        <taxon>Pseudomonadales</taxon>
        <taxon>Pseudomonadaceae</taxon>
        <taxon>Ectopseudomonas</taxon>
    </lineage>
</organism>
<dbReference type="EMBL" id="LR130779">
    <property type="protein sequence ID" value="VDN61766.1"/>
    <property type="molecule type" value="Genomic_DNA"/>
</dbReference>
<dbReference type="AlphaFoldDB" id="A0A653B0A0"/>
<protein>
    <submittedName>
        <fullName evidence="1">Uncharacterized protein</fullName>
    </submittedName>
</protein>
<accession>A0A653B0A0</accession>
<sequence>MYRLGHLVNGEWVAHSYAPVFSAGDRIVAGVPGSDPTIFERMVECMEAPYYLLYVLHTPRGEAEAGRYQSEALSLAEVKGFLAQFSEFLSGDARFDIWAHSPSDKGTIVWDRHDQLFAYGPIEQFSAALQSLGFSKGTTSVPVPHQHHYRAELDHFARDIISSFNWSYSPLRPEDEQ</sequence>
<evidence type="ECO:0000313" key="1">
    <source>
        <dbReference type="EMBL" id="VDN61766.1"/>
    </source>
</evidence>
<reference evidence="1" key="1">
    <citation type="submission" date="2018-11" db="EMBL/GenBank/DDBJ databases">
        <authorList>
            <consortium name="Genoscope - CEA"/>
            <person name="William W."/>
        </authorList>
    </citation>
    <scope>NUCLEOTIDE SEQUENCE [LARGE SCALE GENOMIC DNA]</scope>
    <source>
        <strain evidence="1">T9AD</strain>
    </source>
</reference>
<name>A0A653B0A0_ECTOL</name>